<dbReference type="Proteomes" id="UP001177003">
    <property type="component" value="Chromosome 1"/>
</dbReference>
<reference evidence="1" key="1">
    <citation type="submission" date="2023-04" db="EMBL/GenBank/DDBJ databases">
        <authorList>
            <person name="Vijverberg K."/>
            <person name="Xiong W."/>
            <person name="Schranz E."/>
        </authorList>
    </citation>
    <scope>NUCLEOTIDE SEQUENCE</scope>
</reference>
<dbReference type="AlphaFoldDB" id="A0AA35Y8S1"/>
<evidence type="ECO:0000313" key="2">
    <source>
        <dbReference type="Proteomes" id="UP001177003"/>
    </source>
</evidence>
<proteinExistence type="predicted"/>
<accession>A0AA35Y8S1</accession>
<name>A0AA35Y8S1_LACSI</name>
<sequence length="144" mass="16063">MSQFSSSISSKITKLQDDLAMERKIMDALAVKTMKVKVLTVKLENSEKRVNDLLSKRPAMISCITDVNGLLSDITETRDSMIIITICKHLSKTLRPIFSMLNLLESVPEFGSILKQGEKKGNNLKRKTLSVLKNPLSSSKVKPN</sequence>
<evidence type="ECO:0000313" key="1">
    <source>
        <dbReference type="EMBL" id="CAI9269355.1"/>
    </source>
</evidence>
<protein>
    <submittedName>
        <fullName evidence="1">Uncharacterized protein</fullName>
    </submittedName>
</protein>
<keyword evidence="2" id="KW-1185">Reference proteome</keyword>
<organism evidence="1 2">
    <name type="scientific">Lactuca saligna</name>
    <name type="common">Willowleaf lettuce</name>
    <dbReference type="NCBI Taxonomy" id="75948"/>
    <lineage>
        <taxon>Eukaryota</taxon>
        <taxon>Viridiplantae</taxon>
        <taxon>Streptophyta</taxon>
        <taxon>Embryophyta</taxon>
        <taxon>Tracheophyta</taxon>
        <taxon>Spermatophyta</taxon>
        <taxon>Magnoliopsida</taxon>
        <taxon>eudicotyledons</taxon>
        <taxon>Gunneridae</taxon>
        <taxon>Pentapetalae</taxon>
        <taxon>asterids</taxon>
        <taxon>campanulids</taxon>
        <taxon>Asterales</taxon>
        <taxon>Asteraceae</taxon>
        <taxon>Cichorioideae</taxon>
        <taxon>Cichorieae</taxon>
        <taxon>Lactucinae</taxon>
        <taxon>Lactuca</taxon>
    </lineage>
</organism>
<dbReference type="EMBL" id="OX465077">
    <property type="protein sequence ID" value="CAI9269355.1"/>
    <property type="molecule type" value="Genomic_DNA"/>
</dbReference>
<gene>
    <name evidence="1" type="ORF">LSALG_LOCUS9735</name>
</gene>